<feature type="domain" description="TonB-dependent receptor plug" evidence="2">
    <location>
        <begin position="214"/>
        <end position="322"/>
    </location>
</feature>
<reference evidence="3 4" key="1">
    <citation type="submission" date="2020-03" db="EMBL/GenBank/DDBJ databases">
        <title>Genomic analysis of Bacteroides faecium CBA7301.</title>
        <authorList>
            <person name="Kim J."/>
            <person name="Roh S.W."/>
        </authorList>
    </citation>
    <scope>NUCLEOTIDE SEQUENCE [LARGE SCALE GENOMIC DNA]</scope>
    <source>
        <strain evidence="3 4">CBA7301</strain>
    </source>
</reference>
<keyword evidence="1" id="KW-0998">Cell outer membrane</keyword>
<dbReference type="PROSITE" id="PS52016">
    <property type="entry name" value="TONB_DEPENDENT_REC_3"/>
    <property type="match status" value="1"/>
</dbReference>
<dbReference type="PROSITE" id="PS00018">
    <property type="entry name" value="EF_HAND_1"/>
    <property type="match status" value="1"/>
</dbReference>
<dbReference type="Proteomes" id="UP000501780">
    <property type="component" value="Chromosome"/>
</dbReference>
<dbReference type="InterPro" id="IPR012910">
    <property type="entry name" value="Plug_dom"/>
</dbReference>
<keyword evidence="3" id="KW-0675">Receptor</keyword>
<keyword evidence="1" id="KW-0812">Transmembrane</keyword>
<dbReference type="Gene3D" id="2.170.130.10">
    <property type="entry name" value="TonB-dependent receptor, plug domain"/>
    <property type="match status" value="1"/>
</dbReference>
<comment type="similarity">
    <text evidence="1">Belongs to the TonB-dependent receptor family.</text>
</comment>
<sequence length="1128" mass="127129">MEKQVFSIRQRYLKSIVLALLLYPITLFAANAQITVRGEALSIKEAILQIEKHSNYVFFYNATLLKEMKKRNIDCKGSIETVLKEIFKNTNVEYLINGNEVILKVKNIPGSVQEKKPVKKQRTVTGTVVDANTQETLVGANVKLKGNDIGTITDLDGNFSINVTSNKDVLVVSYMGYKTVEKVVEDMGVLKIELPSDTEILNEVVVVGFGTQKKVSVVGSITNIKASSLKVPTSSLTNSFAGRLAGVISTTSSGEPGKDASEFYIRGISTFGGRATPLIMLDGVEISTTELNYIPAESIESFSILKDASATAIYGARGANGVMLITTKSGKENEKTRINVSVENSFNIPMSFPNFVDGATYMEMANEAYYTRKGTYNGQLYSQEKIDNTRLGKNPYVYPNVNWKDMMFKDMSMSQRANINVSGGGSKANYYLSLQANHDTGVLNTQKLYSFDNNVNVWSYTFQSNIDYKLTPSTKIELRMNAQLHNSGGPAKSTTDLFAEMLQANPVNFPAYYPSSANPAGTDHMLFGNAYYTGDVLYTNPYADLLTTYGEDFQATILTTVKLEQGLDFITKGLKLRGLISFRNWSDSYFTREVEPYYYMPKSGSYDPYDPDAANYTLERVGNKGNDFITQSDPKKYADRTIQFQASLEWARNFGGKHDLSAMLLYLQREYRVNPLPTRNQGLSGRLTYAYDQRYLFEANFGYNGTERLASGHRFEMFPSVAAGWVISNEKFFEPFNKVITNLKIRGSWGLVGNDETGTKDIRTGKDGPHFIYLTNVELNDDNHKYTTGVDMDVTYKGPVITQYGVTNATWERAEKLNLGIDLELFSKLSLTVDIFRDNRRNILLRRERFPEYLGFENAKPWASVGKVKNTGVEVAMNYVQDIGKNWSIDLRGTFTYNQATLVYSDEAYREEEYRRKDGKALNGTWGYVAERLFIDQADIDNSPSQKFGNSPMPGDIKYKDLNGDGMIDGSDVCELSPYGGTPNIMYGFGSTIRYRKFDLGFFFQGAAQRKIMIGNIHPFGNTRKNVLQFIADDYWNESNPNPNAAYPRLEDRDDANNNRQTSSYWLRDGSYMRLKNAEIGYSFKYGRIYLIGNNLLTFSKFKLWDPELSWNAYPLSRTFSIGMQLNF</sequence>
<dbReference type="Gene3D" id="2.60.40.1120">
    <property type="entry name" value="Carboxypeptidase-like, regulatory domain"/>
    <property type="match status" value="1"/>
</dbReference>
<evidence type="ECO:0000313" key="4">
    <source>
        <dbReference type="Proteomes" id="UP000501780"/>
    </source>
</evidence>
<keyword evidence="1" id="KW-0813">Transport</keyword>
<dbReference type="InterPro" id="IPR018247">
    <property type="entry name" value="EF_Hand_1_Ca_BS"/>
</dbReference>
<keyword evidence="4" id="KW-1185">Reference proteome</keyword>
<accession>A0A6H0KTA5</accession>
<name>A0A6H0KTA5_9BACE</name>
<dbReference type="SUPFAM" id="SSF49464">
    <property type="entry name" value="Carboxypeptidase regulatory domain-like"/>
    <property type="match status" value="1"/>
</dbReference>
<dbReference type="EMBL" id="CP050831">
    <property type="protein sequence ID" value="QIU96383.1"/>
    <property type="molecule type" value="Genomic_DNA"/>
</dbReference>
<keyword evidence="1" id="KW-1134">Transmembrane beta strand</keyword>
<dbReference type="InterPro" id="IPR023997">
    <property type="entry name" value="TonB-dep_OMP_SusC/RagA_CS"/>
</dbReference>
<evidence type="ECO:0000256" key="1">
    <source>
        <dbReference type="PROSITE-ProRule" id="PRU01360"/>
    </source>
</evidence>
<dbReference type="InterPro" id="IPR008969">
    <property type="entry name" value="CarboxyPept-like_regulatory"/>
</dbReference>
<dbReference type="InterPro" id="IPR023996">
    <property type="entry name" value="TonB-dep_OMP_SusC/RagA"/>
</dbReference>
<dbReference type="NCBIfam" id="TIGR04056">
    <property type="entry name" value="OMP_RagA_SusC"/>
    <property type="match status" value="1"/>
</dbReference>
<dbReference type="GO" id="GO:0009279">
    <property type="term" value="C:cell outer membrane"/>
    <property type="evidence" value="ECO:0007669"/>
    <property type="project" value="UniProtKB-SubCell"/>
</dbReference>
<dbReference type="InterPro" id="IPR037066">
    <property type="entry name" value="Plug_dom_sf"/>
</dbReference>
<comment type="subcellular location">
    <subcellularLocation>
        <location evidence="1">Cell outer membrane</location>
        <topology evidence="1">Multi-pass membrane protein</topology>
    </subcellularLocation>
</comment>
<dbReference type="SUPFAM" id="SSF56935">
    <property type="entry name" value="Porins"/>
    <property type="match status" value="1"/>
</dbReference>
<dbReference type="InterPro" id="IPR039426">
    <property type="entry name" value="TonB-dep_rcpt-like"/>
</dbReference>
<gene>
    <name evidence="3" type="ORF">BacF7301_20480</name>
</gene>
<organism evidence="3 4">
    <name type="scientific">Bacteroides faecium</name>
    <dbReference type="NCBI Taxonomy" id="2715212"/>
    <lineage>
        <taxon>Bacteria</taxon>
        <taxon>Pseudomonadati</taxon>
        <taxon>Bacteroidota</taxon>
        <taxon>Bacteroidia</taxon>
        <taxon>Bacteroidales</taxon>
        <taxon>Bacteroidaceae</taxon>
        <taxon>Bacteroides</taxon>
    </lineage>
</organism>
<proteinExistence type="inferred from homology"/>
<evidence type="ECO:0000313" key="3">
    <source>
        <dbReference type="EMBL" id="QIU96383.1"/>
    </source>
</evidence>
<dbReference type="Pfam" id="PF13715">
    <property type="entry name" value="CarbopepD_reg_2"/>
    <property type="match status" value="1"/>
</dbReference>
<dbReference type="Pfam" id="PF07715">
    <property type="entry name" value="Plug"/>
    <property type="match status" value="1"/>
</dbReference>
<dbReference type="RefSeq" id="WP_167965757.1">
    <property type="nucleotide sequence ID" value="NZ_CP050831.1"/>
</dbReference>
<dbReference type="KEGG" id="bfc:BacF7301_20480"/>
<keyword evidence="1" id="KW-0472">Membrane</keyword>
<dbReference type="FunFam" id="2.170.130.10:FF:000003">
    <property type="entry name" value="SusC/RagA family TonB-linked outer membrane protein"/>
    <property type="match status" value="1"/>
</dbReference>
<protein>
    <submittedName>
        <fullName evidence="3">TonB-dependent receptor</fullName>
    </submittedName>
</protein>
<dbReference type="AlphaFoldDB" id="A0A6H0KTA5"/>
<evidence type="ECO:0000259" key="2">
    <source>
        <dbReference type="Pfam" id="PF07715"/>
    </source>
</evidence>
<dbReference type="NCBIfam" id="TIGR04057">
    <property type="entry name" value="SusC_RagA_signa"/>
    <property type="match status" value="1"/>
</dbReference>